<protein>
    <submittedName>
        <fullName evidence="2">Uncharacterized protein</fullName>
    </submittedName>
</protein>
<dbReference type="EMBL" id="FOHK01000003">
    <property type="protein sequence ID" value="SES98103.1"/>
    <property type="molecule type" value="Genomic_DNA"/>
</dbReference>
<proteinExistence type="predicted"/>
<gene>
    <name evidence="2" type="ORF">SAMN05660429_00824</name>
</gene>
<keyword evidence="1" id="KW-1133">Transmembrane helix</keyword>
<sequence length="121" mass="12820">MSQEAQDELVNQIYNHAAVLMKNGKSRDDIVHSLVEQGVDTESANFVVSDLEKVRKQQKFEASKKNIGIGALWCLGGLAVTGATYSAASGGGTYVVAYGAVVIGAVQFLIGLVQYSANKPN</sequence>
<keyword evidence="1" id="KW-0812">Transmembrane</keyword>
<organism evidence="2 3">
    <name type="scientific">Thalassotalea agarivorans</name>
    <name type="common">Thalassomonas agarivorans</name>
    <dbReference type="NCBI Taxonomy" id="349064"/>
    <lineage>
        <taxon>Bacteria</taxon>
        <taxon>Pseudomonadati</taxon>
        <taxon>Pseudomonadota</taxon>
        <taxon>Gammaproteobacteria</taxon>
        <taxon>Alteromonadales</taxon>
        <taxon>Colwelliaceae</taxon>
        <taxon>Thalassotalea</taxon>
    </lineage>
</organism>
<name>A0A1I0AWF0_THASX</name>
<feature type="transmembrane region" description="Helical" evidence="1">
    <location>
        <begin position="67"/>
        <end position="88"/>
    </location>
</feature>
<accession>A0A1I0AWF0</accession>
<reference evidence="2 3" key="1">
    <citation type="submission" date="2016-10" db="EMBL/GenBank/DDBJ databases">
        <authorList>
            <person name="de Groot N.N."/>
        </authorList>
    </citation>
    <scope>NUCLEOTIDE SEQUENCE [LARGE SCALE GENOMIC DNA]</scope>
    <source>
        <strain evidence="2 3">DSM 19706</strain>
    </source>
</reference>
<feature type="transmembrane region" description="Helical" evidence="1">
    <location>
        <begin position="94"/>
        <end position="115"/>
    </location>
</feature>
<dbReference type="OrthoDB" id="288677at2"/>
<dbReference type="RefSeq" id="WP_093327915.1">
    <property type="nucleotide sequence ID" value="NZ_AP027363.1"/>
</dbReference>
<evidence type="ECO:0000256" key="1">
    <source>
        <dbReference type="SAM" id="Phobius"/>
    </source>
</evidence>
<keyword evidence="1" id="KW-0472">Membrane</keyword>
<dbReference type="Proteomes" id="UP000199308">
    <property type="component" value="Unassembled WGS sequence"/>
</dbReference>
<evidence type="ECO:0000313" key="3">
    <source>
        <dbReference type="Proteomes" id="UP000199308"/>
    </source>
</evidence>
<keyword evidence="3" id="KW-1185">Reference proteome</keyword>
<dbReference type="AlphaFoldDB" id="A0A1I0AWF0"/>
<evidence type="ECO:0000313" key="2">
    <source>
        <dbReference type="EMBL" id="SES98103.1"/>
    </source>
</evidence>